<dbReference type="Proteomes" id="UP000000314">
    <property type="component" value="Chromosome 1"/>
</dbReference>
<dbReference type="OrthoDB" id="274726at2759"/>
<keyword evidence="2" id="KW-1185">Reference proteome</keyword>
<dbReference type="SMR" id="C4QWK3"/>
<sequence>MADKLKEQQVFDQLKSKHLGLGNADTTRKEWLDNIAKDTYATLVQHNPMLEYLSIGLNKPQAITKFEMIEKMAGCRVDEDGIKSKIDRN</sequence>
<dbReference type="Pfam" id="PF07189">
    <property type="entry name" value="SF3b10"/>
    <property type="match status" value="1"/>
</dbReference>
<reference evidence="1 2" key="1">
    <citation type="journal article" date="2009" name="Nat. Biotechnol.">
        <title>Genome sequence of the recombinant protein production host Pichia pastoris.</title>
        <authorList>
            <person name="De Schutter K."/>
            <person name="Lin Y.C."/>
            <person name="Tiels P."/>
            <person name="Van Hecke A."/>
            <person name="Glinka S."/>
            <person name="Weber-Lehmann J."/>
            <person name="Rouze P."/>
            <person name="Van de Peer Y."/>
            <person name="Callewaert N."/>
        </authorList>
    </citation>
    <scope>NUCLEOTIDE SEQUENCE [LARGE SCALE GENOMIC DNA]</scope>
    <source>
        <strain evidence="2">GS115 / ATCC 20864</strain>
    </source>
</reference>
<dbReference type="KEGG" id="ppa:PAS_chr1-1_0256"/>
<dbReference type="GO" id="GO:0071011">
    <property type="term" value="C:precatalytic spliceosome"/>
    <property type="evidence" value="ECO:0007669"/>
    <property type="project" value="TreeGrafter"/>
</dbReference>
<accession>C4QWK3</accession>
<name>C4QWK3_KOMPG</name>
<protein>
    <recommendedName>
        <fullName evidence="3">Splicing factor subunit</fullName>
    </recommendedName>
</protein>
<dbReference type="PANTHER" id="PTHR20978:SF0">
    <property type="entry name" value="SPLICING FACTOR 3B SUBUNIT 5"/>
    <property type="match status" value="1"/>
</dbReference>
<gene>
    <name evidence="1" type="ordered locus">PAS_chr1-1_0256</name>
</gene>
<evidence type="ECO:0000313" key="1">
    <source>
        <dbReference type="EMBL" id="CAY67626.1"/>
    </source>
</evidence>
<dbReference type="InterPro" id="IPR009846">
    <property type="entry name" value="SF3b5/RDS3-10"/>
</dbReference>
<dbReference type="GO" id="GO:0000398">
    <property type="term" value="P:mRNA splicing, via spliceosome"/>
    <property type="evidence" value="ECO:0007669"/>
    <property type="project" value="TreeGrafter"/>
</dbReference>
<dbReference type="RefSeq" id="XP_002489907.1">
    <property type="nucleotide sequence ID" value="XM_002489862.1"/>
</dbReference>
<dbReference type="FunCoup" id="C4QWK3">
    <property type="interactions" value="78"/>
</dbReference>
<organism evidence="1 2">
    <name type="scientific">Komagataella phaffii (strain GS115 / ATCC 20864)</name>
    <name type="common">Yeast</name>
    <name type="synonym">Pichia pastoris</name>
    <dbReference type="NCBI Taxonomy" id="644223"/>
    <lineage>
        <taxon>Eukaryota</taxon>
        <taxon>Fungi</taxon>
        <taxon>Dikarya</taxon>
        <taxon>Ascomycota</taxon>
        <taxon>Saccharomycotina</taxon>
        <taxon>Pichiomycetes</taxon>
        <taxon>Pichiales</taxon>
        <taxon>Pichiaceae</taxon>
        <taxon>Komagataella</taxon>
    </lineage>
</organism>
<dbReference type="STRING" id="644223.C4QWK3"/>
<proteinExistence type="predicted"/>
<dbReference type="OMA" id="NTTIEEW"/>
<dbReference type="eggNOG" id="KOG3485">
    <property type="taxonomic scope" value="Eukaryota"/>
</dbReference>
<evidence type="ECO:0000313" key="2">
    <source>
        <dbReference type="Proteomes" id="UP000000314"/>
    </source>
</evidence>
<dbReference type="GO" id="GO:0005686">
    <property type="term" value="C:U2 snRNP"/>
    <property type="evidence" value="ECO:0007669"/>
    <property type="project" value="TreeGrafter"/>
</dbReference>
<dbReference type="EMBL" id="FN392319">
    <property type="protein sequence ID" value="CAY67626.1"/>
    <property type="molecule type" value="Genomic_DNA"/>
</dbReference>
<dbReference type="GeneID" id="8196758"/>
<dbReference type="PANTHER" id="PTHR20978">
    <property type="entry name" value="SPLICING FACTOR 3B SUBUNIT 5"/>
    <property type="match status" value="1"/>
</dbReference>
<dbReference type="HOGENOM" id="CLU_138804_4_0_1"/>
<dbReference type="InParanoid" id="C4QWK3"/>
<dbReference type="AlphaFoldDB" id="C4QWK3"/>
<evidence type="ECO:0008006" key="3">
    <source>
        <dbReference type="Google" id="ProtNLM"/>
    </source>
</evidence>